<dbReference type="Pfam" id="PF09320">
    <property type="entry name" value="DUF1977"/>
    <property type="match status" value="1"/>
</dbReference>
<feature type="transmembrane region" description="Helical" evidence="7">
    <location>
        <begin position="286"/>
        <end position="304"/>
    </location>
</feature>
<dbReference type="RefSeq" id="XP_028866415.1">
    <property type="nucleotide sequence ID" value="XM_029010582.1"/>
</dbReference>
<evidence type="ECO:0000256" key="4">
    <source>
        <dbReference type="ARBA" id="ARBA00022989"/>
    </source>
</evidence>
<feature type="domain" description="J" evidence="8">
    <location>
        <begin position="125"/>
        <end position="189"/>
    </location>
</feature>
<keyword evidence="4 7" id="KW-1133">Transmembrane helix</keyword>
<comment type="subcellular location">
    <subcellularLocation>
        <location evidence="1">Endoplasmic reticulum membrane</location>
        <topology evidence="1">Single-pass membrane protein</topology>
    </subcellularLocation>
</comment>
<dbReference type="EMBL" id="BDSA01000002">
    <property type="protein sequence ID" value="GBE60172.1"/>
    <property type="molecule type" value="Genomic_DNA"/>
</dbReference>
<organism evidence="9 10">
    <name type="scientific">Babesia ovata</name>
    <dbReference type="NCBI Taxonomy" id="189622"/>
    <lineage>
        <taxon>Eukaryota</taxon>
        <taxon>Sar</taxon>
        <taxon>Alveolata</taxon>
        <taxon>Apicomplexa</taxon>
        <taxon>Aconoidasida</taxon>
        <taxon>Piroplasmida</taxon>
        <taxon>Babesiidae</taxon>
        <taxon>Babesia</taxon>
    </lineage>
</organism>
<dbReference type="AlphaFoldDB" id="A0A2H6KAZ8"/>
<evidence type="ECO:0000256" key="2">
    <source>
        <dbReference type="ARBA" id="ARBA00022692"/>
    </source>
</evidence>
<evidence type="ECO:0000259" key="8">
    <source>
        <dbReference type="PROSITE" id="PS50076"/>
    </source>
</evidence>
<dbReference type="InterPro" id="IPR015399">
    <property type="entry name" value="DUF1977_DnaJ-like"/>
</dbReference>
<feature type="region of interest" description="Disordered" evidence="6">
    <location>
        <begin position="71"/>
        <end position="102"/>
    </location>
</feature>
<feature type="region of interest" description="Disordered" evidence="6">
    <location>
        <begin position="238"/>
        <end position="274"/>
    </location>
</feature>
<dbReference type="PANTHER" id="PTHR43908">
    <property type="entry name" value="AT29763P-RELATED"/>
    <property type="match status" value="1"/>
</dbReference>
<evidence type="ECO:0000256" key="7">
    <source>
        <dbReference type="SAM" id="Phobius"/>
    </source>
</evidence>
<dbReference type="GO" id="GO:0005789">
    <property type="term" value="C:endoplasmic reticulum membrane"/>
    <property type="evidence" value="ECO:0007669"/>
    <property type="project" value="UniProtKB-SubCell"/>
</dbReference>
<dbReference type="Pfam" id="PF00226">
    <property type="entry name" value="DnaJ"/>
    <property type="match status" value="1"/>
</dbReference>
<evidence type="ECO:0000256" key="6">
    <source>
        <dbReference type="SAM" id="MobiDB-lite"/>
    </source>
</evidence>
<keyword evidence="5 7" id="KW-0472">Membrane</keyword>
<dbReference type="OrthoDB" id="552049at2759"/>
<evidence type="ECO:0000256" key="1">
    <source>
        <dbReference type="ARBA" id="ARBA00004389"/>
    </source>
</evidence>
<dbReference type="Proteomes" id="UP000236319">
    <property type="component" value="Unassembled WGS sequence"/>
</dbReference>
<sequence>MYANRDEGQKCIAIAKNALAKGDVEKVRGFTSLLTLLQAVKFLLKAESMFPTDEAKSLLAACRAQAASSGAADSSHSSSASNRNARSGRAAGGASDDRVAADGARSTAKTAALNRECTQILNSKSYYDVLGVPHNASMDDIKRAYKKLALKFHPDKNPAKRAGEAFNKISDAFQCLSDPDRRNYYDRVGSEPGAAQEKVYRPRPQDVFMTPDVLFEALFGMNPNHRAHYHRNAYEQHYAHHASRSSSHHSGYHSTSRPSASASSSSHAGGQAQGATATQGRVPFSMWFPFIGLLLFAFLGLLLGGDAPQYQFSPNTRYNRMLSTQLNGVVYYVDPRAFERRYPPNSVDRVRLEYEVDYHYFDNKCTKEKKENERKAYEYISRLQSPPKDLYDTPASCKTLKSLHETYSDYLRKRTAPR</sequence>
<name>A0A2H6KAZ8_9APIC</name>
<dbReference type="SMART" id="SM00271">
    <property type="entry name" value="DnaJ"/>
    <property type="match status" value="1"/>
</dbReference>
<evidence type="ECO:0000256" key="3">
    <source>
        <dbReference type="ARBA" id="ARBA00022824"/>
    </source>
</evidence>
<dbReference type="InterPro" id="IPR001623">
    <property type="entry name" value="DnaJ_domain"/>
</dbReference>
<evidence type="ECO:0000256" key="5">
    <source>
        <dbReference type="ARBA" id="ARBA00023136"/>
    </source>
</evidence>
<gene>
    <name evidence="9" type="ORF">BOVATA_016650</name>
</gene>
<keyword evidence="3" id="KW-0256">Endoplasmic reticulum</keyword>
<keyword evidence="2 7" id="KW-0812">Transmembrane</keyword>
<reference evidence="9 10" key="1">
    <citation type="journal article" date="2017" name="BMC Genomics">
        <title>Whole-genome assembly of Babesia ovata and comparative genomics between closely related pathogens.</title>
        <authorList>
            <person name="Yamagishi J."/>
            <person name="Asada M."/>
            <person name="Hakimi H."/>
            <person name="Tanaka T.Q."/>
            <person name="Sugimoto C."/>
            <person name="Kawazu S."/>
        </authorList>
    </citation>
    <scope>NUCLEOTIDE SEQUENCE [LARGE SCALE GENOMIC DNA]</scope>
    <source>
        <strain evidence="9 10">Miyake</strain>
    </source>
</reference>
<dbReference type="InterPro" id="IPR051100">
    <property type="entry name" value="DnaJ_subfamily_B/C"/>
</dbReference>
<evidence type="ECO:0000313" key="10">
    <source>
        <dbReference type="Proteomes" id="UP000236319"/>
    </source>
</evidence>
<dbReference type="PROSITE" id="PS00636">
    <property type="entry name" value="DNAJ_1"/>
    <property type="match status" value="1"/>
</dbReference>
<accession>A0A2H6KAZ8</accession>
<keyword evidence="10" id="KW-1185">Reference proteome</keyword>
<dbReference type="SUPFAM" id="SSF46565">
    <property type="entry name" value="Chaperone J-domain"/>
    <property type="match status" value="1"/>
</dbReference>
<dbReference type="VEuPathDB" id="PiroplasmaDB:BOVATA_016650"/>
<protein>
    <submittedName>
        <fullName evidence="9">Domain containing protein</fullName>
    </submittedName>
</protein>
<feature type="compositionally biased region" description="Low complexity" evidence="6">
    <location>
        <begin position="252"/>
        <end position="274"/>
    </location>
</feature>
<dbReference type="PRINTS" id="PR00625">
    <property type="entry name" value="JDOMAIN"/>
</dbReference>
<dbReference type="InterPro" id="IPR018253">
    <property type="entry name" value="DnaJ_domain_CS"/>
</dbReference>
<feature type="compositionally biased region" description="Low complexity" evidence="6">
    <location>
        <begin position="71"/>
        <end position="94"/>
    </location>
</feature>
<proteinExistence type="predicted"/>
<dbReference type="PROSITE" id="PS50076">
    <property type="entry name" value="DNAJ_2"/>
    <property type="match status" value="1"/>
</dbReference>
<dbReference type="GeneID" id="39873942"/>
<dbReference type="Gene3D" id="1.10.287.110">
    <property type="entry name" value="DnaJ domain"/>
    <property type="match status" value="1"/>
</dbReference>
<feature type="compositionally biased region" description="Basic residues" evidence="6">
    <location>
        <begin position="239"/>
        <end position="251"/>
    </location>
</feature>
<dbReference type="CDD" id="cd06257">
    <property type="entry name" value="DnaJ"/>
    <property type="match status" value="1"/>
</dbReference>
<dbReference type="InterPro" id="IPR036869">
    <property type="entry name" value="J_dom_sf"/>
</dbReference>
<evidence type="ECO:0000313" key="9">
    <source>
        <dbReference type="EMBL" id="GBE60172.1"/>
    </source>
</evidence>
<comment type="caution">
    <text evidence="9">The sequence shown here is derived from an EMBL/GenBank/DDBJ whole genome shotgun (WGS) entry which is preliminary data.</text>
</comment>